<dbReference type="GO" id="GO:0048038">
    <property type="term" value="F:quinone binding"/>
    <property type="evidence" value="ECO:0007669"/>
    <property type="project" value="UniProtKB-UniRule"/>
</dbReference>
<comment type="cofactor">
    <cofactor evidence="1 11">
        <name>[4Fe-4S] cluster</name>
        <dbReference type="ChEBI" id="CHEBI:49883"/>
    </cofactor>
</comment>
<dbReference type="EC" id="7.1.1.-" evidence="11"/>
<protein>
    <recommendedName>
        <fullName evidence="11">NADH-quinone oxidoreductase</fullName>
        <ecNumber evidence="11">7.1.1.-</ecNumber>
    </recommendedName>
</protein>
<feature type="domain" description="4Fe-4S Mo/W bis-MGD-type" evidence="13">
    <location>
        <begin position="215"/>
        <end position="271"/>
    </location>
</feature>
<dbReference type="PROSITE" id="PS00643">
    <property type="entry name" value="COMPLEX1_75K_3"/>
    <property type="match status" value="1"/>
</dbReference>
<dbReference type="CDD" id="cd02772">
    <property type="entry name" value="MopB_NDH-1_NuoG2"/>
    <property type="match status" value="1"/>
</dbReference>
<dbReference type="Pfam" id="PF10588">
    <property type="entry name" value="NADH-G_4Fe-4S_3"/>
    <property type="match status" value="1"/>
</dbReference>
<dbReference type="GO" id="GO:0042773">
    <property type="term" value="P:ATP synthesis coupled electron transport"/>
    <property type="evidence" value="ECO:0007669"/>
    <property type="project" value="InterPro"/>
</dbReference>
<dbReference type="SMART" id="SM00929">
    <property type="entry name" value="NADH-G_4Fe-4S_3"/>
    <property type="match status" value="1"/>
</dbReference>
<dbReference type="FunFam" id="3.10.20.740:FF:000001">
    <property type="entry name" value="NADH-quinone oxidoreductase subunit G"/>
    <property type="match status" value="1"/>
</dbReference>
<evidence type="ECO:0000313" key="16">
    <source>
        <dbReference type="Proteomes" id="UP000055136"/>
    </source>
</evidence>
<dbReference type="InterPro" id="IPR050123">
    <property type="entry name" value="Prok_molybdopt-oxidoreductase"/>
</dbReference>
<comment type="catalytic activity">
    <reaction evidence="10 11">
        <text>a quinone + NADH + 5 H(+)(in) = a quinol + NAD(+) + 4 H(+)(out)</text>
        <dbReference type="Rhea" id="RHEA:57888"/>
        <dbReference type="ChEBI" id="CHEBI:15378"/>
        <dbReference type="ChEBI" id="CHEBI:24646"/>
        <dbReference type="ChEBI" id="CHEBI:57540"/>
        <dbReference type="ChEBI" id="CHEBI:57945"/>
        <dbReference type="ChEBI" id="CHEBI:132124"/>
    </reaction>
</comment>
<dbReference type="GO" id="GO:0051537">
    <property type="term" value="F:2 iron, 2 sulfur cluster binding"/>
    <property type="evidence" value="ECO:0007669"/>
    <property type="project" value="UniProtKB-UniRule"/>
</dbReference>
<dbReference type="InterPro" id="IPR006656">
    <property type="entry name" value="Mopterin_OxRdtase"/>
</dbReference>
<keyword evidence="11" id="KW-0001">2Fe-2S</keyword>
<dbReference type="Gene3D" id="3.40.50.740">
    <property type="match status" value="2"/>
</dbReference>
<keyword evidence="6 11" id="KW-0408">Iron</keyword>
<evidence type="ECO:0000256" key="4">
    <source>
        <dbReference type="ARBA" id="ARBA00022723"/>
    </source>
</evidence>
<dbReference type="GO" id="GO:0051539">
    <property type="term" value="F:4 iron, 4 sulfur cluster binding"/>
    <property type="evidence" value="ECO:0007669"/>
    <property type="project" value="UniProtKB-KW"/>
</dbReference>
<dbReference type="GO" id="GO:0008137">
    <property type="term" value="F:NADH dehydrogenase (ubiquinone) activity"/>
    <property type="evidence" value="ECO:0007669"/>
    <property type="project" value="UniProtKB-UniRule"/>
</dbReference>
<dbReference type="AlphaFoldDB" id="A0A0S2TCB1"/>
<dbReference type="FunFam" id="3.30.70.20:FF:000002">
    <property type="entry name" value="NADH-ubiquinone oxidoreductase 75 kDa subunit"/>
    <property type="match status" value="1"/>
</dbReference>
<evidence type="ECO:0000259" key="14">
    <source>
        <dbReference type="PROSITE" id="PS51839"/>
    </source>
</evidence>
<keyword evidence="8 11" id="KW-0520">NAD</keyword>
<dbReference type="Gene3D" id="3.40.228.10">
    <property type="entry name" value="Dimethylsulfoxide Reductase, domain 2"/>
    <property type="match status" value="1"/>
</dbReference>
<proteinExistence type="inferred from homology"/>
<dbReference type="Gene3D" id="3.10.20.740">
    <property type="match status" value="1"/>
</dbReference>
<dbReference type="InterPro" id="IPR036010">
    <property type="entry name" value="2Fe-2S_ferredoxin-like_sf"/>
</dbReference>
<dbReference type="InterPro" id="IPR001041">
    <property type="entry name" value="2Fe-2S_ferredoxin-type"/>
</dbReference>
<dbReference type="Pfam" id="PF00384">
    <property type="entry name" value="Molybdopterin"/>
    <property type="match status" value="1"/>
</dbReference>
<evidence type="ECO:0000313" key="15">
    <source>
        <dbReference type="EMBL" id="ALP52796.1"/>
    </source>
</evidence>
<dbReference type="Proteomes" id="UP000055136">
    <property type="component" value="Chromosome"/>
</dbReference>
<dbReference type="Pfam" id="PF13510">
    <property type="entry name" value="Fer2_4"/>
    <property type="match status" value="1"/>
</dbReference>
<dbReference type="SUPFAM" id="SSF53706">
    <property type="entry name" value="Formate dehydrogenase/DMSO reductase, domains 1-3"/>
    <property type="match status" value="1"/>
</dbReference>
<dbReference type="PANTHER" id="PTHR43105">
    <property type="entry name" value="RESPIRATORY NITRATE REDUCTASE"/>
    <property type="match status" value="1"/>
</dbReference>
<keyword evidence="16" id="KW-1185">Reference proteome</keyword>
<dbReference type="PROSITE" id="PS00641">
    <property type="entry name" value="COMPLEX1_75K_1"/>
    <property type="match status" value="1"/>
</dbReference>
<evidence type="ECO:0000259" key="13">
    <source>
        <dbReference type="PROSITE" id="PS51669"/>
    </source>
</evidence>
<dbReference type="Gene3D" id="3.30.70.20">
    <property type="match status" value="1"/>
</dbReference>
<keyword evidence="7 11" id="KW-0411">Iron-sulfur</keyword>
<dbReference type="InterPro" id="IPR054351">
    <property type="entry name" value="NADH_UbQ_OxRdtase_ferredoxin"/>
</dbReference>
<dbReference type="InterPro" id="IPR019574">
    <property type="entry name" value="NADH_UbQ_OxRdtase_Gsu_4Fe4S-bd"/>
</dbReference>
<dbReference type="PROSITE" id="PS51085">
    <property type="entry name" value="2FE2S_FER_2"/>
    <property type="match status" value="1"/>
</dbReference>
<sequence length="787" mass="83831">MVKIEIDGKRIEAQDGAMIIEAADEAGIPIPRFCYHKKLSVAANCRMCLVEVEKAAKPLPACATPITEGMKVFTRSTKAVDAQKSVMEFLLINHPLDCPICDQGGECDLQDLAMGYGGDHSQYTEEKRVVFDKNIGPLVATDMTRCIHCTRCVRFGQEIAGIRELGATGRGEHMQIGTYVEKAVDSELSGNIIDLCPVGALTNKPFRFDARSWEMNLRESISAHDCVGSNLQLESLRGEVRRVTPKENEAINETWISDRDRYSCEGLNSADRLRVPMIKQDGEWREVDWQTALETTVAGLKKVLEQHGAGQLGALTSPSATLEEMYLLQKLVRGLGGSNIDHRVGQLDFSDQDAMPLYPSLGQSIADLEQLDAALLLGANIRMDQPLLGHRIRKAALAGGKIMCVNPVDYEFKFPVSEKIIAAGAALEQALAGVAKALIDGGASAPEGLAELVGGVQVDDAHRRMADTLKSSGKATVLVGSYAMATPVAANLRALAQAVAMMSGATLGYLTSGANSAGGYLAGALPHRAPAGKGATFGLNVQGMWEKRLAGYVLLGIEPEYDCADGGAALAALRNADFVVAMTPYKNDAMLDYAAVLLPVAPFSETSGTFVNVEGKWQSFGGGVKPLAETRPGWKVMRVLGNLFSLDGFDYVTSEEVRDELHAQAAGLENSAAQWRCPKALHVPGKTLVRVADKAAYAVDAVVRRSVPLQQTAHAQAARAARINSSVAQALGLSDAVRVEARQGDASCTVALEIDDRVADGAVWLAAGIDACAGVGCDGAEIGLKPV</sequence>
<dbReference type="KEGG" id="tee:Tel_06300"/>
<keyword evidence="11" id="KW-0874">Quinone</keyword>
<accession>A0A0S2TCB1</accession>
<dbReference type="CDD" id="cd00207">
    <property type="entry name" value="fer2"/>
    <property type="match status" value="1"/>
</dbReference>
<evidence type="ECO:0000256" key="2">
    <source>
        <dbReference type="ARBA" id="ARBA00005404"/>
    </source>
</evidence>
<dbReference type="GO" id="GO:0016020">
    <property type="term" value="C:membrane"/>
    <property type="evidence" value="ECO:0007669"/>
    <property type="project" value="InterPro"/>
</dbReference>
<evidence type="ECO:0000259" key="12">
    <source>
        <dbReference type="PROSITE" id="PS51085"/>
    </source>
</evidence>
<dbReference type="STRING" id="1748243.Tel_06300"/>
<evidence type="ECO:0000256" key="9">
    <source>
        <dbReference type="ARBA" id="ARBA00026021"/>
    </source>
</evidence>
<keyword evidence="5 11" id="KW-1278">Translocase</keyword>
<name>A0A0S2TCB1_9GAMM</name>
<evidence type="ECO:0000256" key="5">
    <source>
        <dbReference type="ARBA" id="ARBA00022967"/>
    </source>
</evidence>
<evidence type="ECO:0000256" key="1">
    <source>
        <dbReference type="ARBA" id="ARBA00001966"/>
    </source>
</evidence>
<dbReference type="InterPro" id="IPR000283">
    <property type="entry name" value="NADH_UbQ_OxRdtase_75kDa_su_CS"/>
</dbReference>
<comment type="similarity">
    <text evidence="2 11">Belongs to the complex I 75 kDa subunit family.</text>
</comment>
<evidence type="ECO:0000256" key="11">
    <source>
        <dbReference type="RuleBase" id="RU003525"/>
    </source>
</evidence>
<dbReference type="SUPFAM" id="SSF54862">
    <property type="entry name" value="4Fe-4S ferredoxins"/>
    <property type="match status" value="1"/>
</dbReference>
<dbReference type="InterPro" id="IPR006963">
    <property type="entry name" value="Mopterin_OxRdtase_4Fe-4S_dom"/>
</dbReference>
<dbReference type="PROSITE" id="PS00642">
    <property type="entry name" value="COMPLEX1_75K_2"/>
    <property type="match status" value="1"/>
</dbReference>
<evidence type="ECO:0000256" key="6">
    <source>
        <dbReference type="ARBA" id="ARBA00023004"/>
    </source>
</evidence>
<dbReference type="GO" id="GO:0046872">
    <property type="term" value="F:metal ion binding"/>
    <property type="evidence" value="ECO:0007669"/>
    <property type="project" value="UniProtKB-UniRule"/>
</dbReference>
<keyword evidence="3 11" id="KW-0004">4Fe-4S</keyword>
<keyword evidence="15" id="KW-0560">Oxidoreductase</keyword>
<dbReference type="PANTHER" id="PTHR43105:SF13">
    <property type="entry name" value="NADH-UBIQUINONE OXIDOREDUCTASE 75 KDA SUBUNIT, MITOCHONDRIAL"/>
    <property type="match status" value="1"/>
</dbReference>
<dbReference type="PROSITE" id="PS51839">
    <property type="entry name" value="4FE4S_HC3"/>
    <property type="match status" value="1"/>
</dbReference>
<dbReference type="Pfam" id="PF22117">
    <property type="entry name" value="Fer4_Nqo3"/>
    <property type="match status" value="1"/>
</dbReference>
<dbReference type="NCBIfam" id="TIGR01973">
    <property type="entry name" value="NuoG"/>
    <property type="match status" value="1"/>
</dbReference>
<reference evidence="15" key="1">
    <citation type="submission" date="2015-10" db="EMBL/GenBank/DDBJ databases">
        <title>Description of Candidatus Tenderia electrophaga gen. nov, sp. nov., an Uncultivated Electroautotroph from a Biocathode Enrichment.</title>
        <authorList>
            <person name="Eddie B.J."/>
            <person name="Malanoski A.P."/>
            <person name="Wang Z."/>
            <person name="Hall R.J."/>
            <person name="Oh S.D."/>
            <person name="Heiner C."/>
            <person name="Lin B."/>
            <person name="Strycharz-Glaven S.M."/>
        </authorList>
    </citation>
    <scope>NUCLEOTIDE SEQUENCE [LARGE SCALE GENOMIC DNA]</scope>
    <source>
        <strain evidence="15">NRL1</strain>
    </source>
</reference>
<evidence type="ECO:0000256" key="10">
    <source>
        <dbReference type="ARBA" id="ARBA00047712"/>
    </source>
</evidence>
<dbReference type="EMBL" id="CP013099">
    <property type="protein sequence ID" value="ALP52796.1"/>
    <property type="molecule type" value="Genomic_DNA"/>
</dbReference>
<comment type="subunit">
    <text evidence="9">Composed of 13 different subunits. Subunits NuoCD, E, F, and G constitute the peripheral sector of the complex.</text>
</comment>
<organism evidence="15 16">
    <name type="scientific">Candidatus Tenderia electrophaga</name>
    <dbReference type="NCBI Taxonomy" id="1748243"/>
    <lineage>
        <taxon>Bacteria</taxon>
        <taxon>Pseudomonadati</taxon>
        <taxon>Pseudomonadota</taxon>
        <taxon>Gammaproteobacteria</taxon>
        <taxon>Candidatus Tenderiales</taxon>
        <taxon>Candidatus Tenderiaceae</taxon>
        <taxon>Candidatus Tenderia</taxon>
    </lineage>
</organism>
<dbReference type="SUPFAM" id="SSF54292">
    <property type="entry name" value="2Fe-2S ferredoxin-like"/>
    <property type="match status" value="1"/>
</dbReference>
<evidence type="ECO:0000256" key="7">
    <source>
        <dbReference type="ARBA" id="ARBA00023014"/>
    </source>
</evidence>
<gene>
    <name evidence="15" type="ORF">Tel_06300</name>
</gene>
<keyword evidence="4 11" id="KW-0479">Metal-binding</keyword>
<comment type="function">
    <text evidence="11">NDH-1 shuttles electrons from NADH, via FMN and iron-sulfur (Fe-S) centers, to quinones in the respiratory chain. Couples the redox reaction to proton translocation (for every two electrons transferred, four hydrogen ions are translocated across the cytoplasmic membrane), and thus conserves the redox energy in a proton gradient.</text>
</comment>
<dbReference type="PROSITE" id="PS51669">
    <property type="entry name" value="4FE4S_MOW_BIS_MGD"/>
    <property type="match status" value="1"/>
</dbReference>
<dbReference type="Pfam" id="PF22151">
    <property type="entry name" value="Fer4_NDSU1"/>
    <property type="match status" value="1"/>
</dbReference>
<evidence type="ECO:0000256" key="3">
    <source>
        <dbReference type="ARBA" id="ARBA00022485"/>
    </source>
</evidence>
<feature type="domain" description="4Fe-4S His(Cys)3-ligated-type" evidence="14">
    <location>
        <begin position="78"/>
        <end position="117"/>
    </location>
</feature>
<dbReference type="InterPro" id="IPR010228">
    <property type="entry name" value="NADH_UbQ_OxRdtase_Gsu"/>
</dbReference>
<evidence type="ECO:0000256" key="8">
    <source>
        <dbReference type="ARBA" id="ARBA00023027"/>
    </source>
</evidence>
<dbReference type="GO" id="GO:0016651">
    <property type="term" value="F:oxidoreductase activity, acting on NAD(P)H"/>
    <property type="evidence" value="ECO:0007669"/>
    <property type="project" value="InterPro"/>
</dbReference>
<feature type="domain" description="2Fe-2S ferredoxin-type" evidence="12">
    <location>
        <begin position="1"/>
        <end position="78"/>
    </location>
</feature>
<comment type="cofactor">
    <cofactor evidence="11">
        <name>[2Fe-2S] cluster</name>
        <dbReference type="ChEBI" id="CHEBI:190135"/>
    </cofactor>
    <text evidence="11">Binds 1 [2Fe-2S] cluster per subunit.</text>
</comment>